<comment type="caution">
    <text evidence="4">The sequence shown here is derived from an EMBL/GenBank/DDBJ whole genome shotgun (WGS) entry which is preliminary data.</text>
</comment>
<dbReference type="PANTHER" id="PTHR12175">
    <property type="entry name" value="AD039 HT014 THIOREDOXIN FAMILY TRP26"/>
    <property type="match status" value="1"/>
</dbReference>
<dbReference type="GO" id="GO:0005737">
    <property type="term" value="C:cytoplasm"/>
    <property type="evidence" value="ECO:0007669"/>
    <property type="project" value="UniProtKB-ARBA"/>
</dbReference>
<dbReference type="Proteomes" id="UP001153365">
    <property type="component" value="Unassembled WGS sequence"/>
</dbReference>
<sequence>MSHNNNHQSCSHEAGDSNHHHHHHDDDDHVRPGEGTQDFLYSKIDRDNVIGLNVEPNHQAKDCIKPWSESNDDSKFTESDVDEQMIIQIPFTGSVKLRSILIRSLPDQFRPLRAKLFVNESNLDFDSIESIKPTQTLEIPETNELIEFPVRVAKFSSVTKLSIFFDGQQSSQKTKVYFLGFKGEFTQISRKPVIALYEAQANPSDHQKVNGLDNSNSINPSA</sequence>
<feature type="compositionally biased region" description="Basic and acidic residues" evidence="2">
    <location>
        <begin position="13"/>
        <end position="32"/>
    </location>
</feature>
<proteinExistence type="inferred from homology"/>
<dbReference type="InterPro" id="IPR045099">
    <property type="entry name" value="PITH1-like"/>
</dbReference>
<evidence type="ECO:0000259" key="3">
    <source>
        <dbReference type="PROSITE" id="PS51532"/>
    </source>
</evidence>
<dbReference type="Pfam" id="PF06201">
    <property type="entry name" value="PITH"/>
    <property type="match status" value="1"/>
</dbReference>
<dbReference type="AlphaFoldDB" id="A0AAV0BLE8"/>
<gene>
    <name evidence="4" type="ORF">PPACK8108_LOCUS22974</name>
</gene>
<dbReference type="EMBL" id="CALTRL010005951">
    <property type="protein sequence ID" value="CAH7688072.1"/>
    <property type="molecule type" value="Genomic_DNA"/>
</dbReference>
<accession>A0AAV0BLE8</accession>
<evidence type="ECO:0000256" key="1">
    <source>
        <dbReference type="ARBA" id="ARBA00025788"/>
    </source>
</evidence>
<dbReference type="GO" id="GO:0005634">
    <property type="term" value="C:nucleus"/>
    <property type="evidence" value="ECO:0007669"/>
    <property type="project" value="TreeGrafter"/>
</dbReference>
<keyword evidence="5" id="KW-1185">Reference proteome</keyword>
<dbReference type="InterPro" id="IPR037047">
    <property type="entry name" value="PITH_dom_sf"/>
</dbReference>
<comment type="similarity">
    <text evidence="1">Belongs to the PITHD1 family.</text>
</comment>
<feature type="domain" description="PITH" evidence="3">
    <location>
        <begin position="29"/>
        <end position="201"/>
    </location>
</feature>
<dbReference type="PANTHER" id="PTHR12175:SF1">
    <property type="entry name" value="PITH DOMAIN-CONTAINING PROTEIN 1"/>
    <property type="match status" value="1"/>
</dbReference>
<reference evidence="4" key="1">
    <citation type="submission" date="2022-06" db="EMBL/GenBank/DDBJ databases">
        <authorList>
            <consortium name="SYNGENTA / RWTH Aachen University"/>
        </authorList>
    </citation>
    <scope>NUCLEOTIDE SEQUENCE</scope>
</reference>
<dbReference type="PROSITE" id="PS51532">
    <property type="entry name" value="PITH"/>
    <property type="match status" value="1"/>
</dbReference>
<protein>
    <submittedName>
        <fullName evidence="4">PITH domain-domain-containing protein</fullName>
    </submittedName>
</protein>
<dbReference type="SUPFAM" id="SSF49785">
    <property type="entry name" value="Galactose-binding domain-like"/>
    <property type="match status" value="1"/>
</dbReference>
<evidence type="ECO:0000256" key="2">
    <source>
        <dbReference type="SAM" id="MobiDB-lite"/>
    </source>
</evidence>
<feature type="compositionally biased region" description="Polar residues" evidence="2">
    <location>
        <begin position="1"/>
        <end position="11"/>
    </location>
</feature>
<dbReference type="InterPro" id="IPR010400">
    <property type="entry name" value="PITH_dom"/>
</dbReference>
<feature type="region of interest" description="Disordered" evidence="2">
    <location>
        <begin position="1"/>
        <end position="36"/>
    </location>
</feature>
<evidence type="ECO:0000313" key="5">
    <source>
        <dbReference type="Proteomes" id="UP001153365"/>
    </source>
</evidence>
<dbReference type="Gene3D" id="2.60.120.470">
    <property type="entry name" value="PITH domain"/>
    <property type="match status" value="1"/>
</dbReference>
<organism evidence="4 5">
    <name type="scientific">Phakopsora pachyrhizi</name>
    <name type="common">Asian soybean rust disease fungus</name>
    <dbReference type="NCBI Taxonomy" id="170000"/>
    <lineage>
        <taxon>Eukaryota</taxon>
        <taxon>Fungi</taxon>
        <taxon>Dikarya</taxon>
        <taxon>Basidiomycota</taxon>
        <taxon>Pucciniomycotina</taxon>
        <taxon>Pucciniomycetes</taxon>
        <taxon>Pucciniales</taxon>
        <taxon>Phakopsoraceae</taxon>
        <taxon>Phakopsora</taxon>
    </lineage>
</organism>
<dbReference type="InterPro" id="IPR008979">
    <property type="entry name" value="Galactose-bd-like_sf"/>
</dbReference>
<evidence type="ECO:0000313" key="4">
    <source>
        <dbReference type="EMBL" id="CAH7688072.1"/>
    </source>
</evidence>
<name>A0AAV0BLE8_PHAPC</name>